<name>A0A6A4PP60_LUPAL</name>
<dbReference type="Proteomes" id="UP000447434">
    <property type="component" value="Chromosome 12"/>
</dbReference>
<evidence type="ECO:0000313" key="1">
    <source>
        <dbReference type="EMBL" id="KAE9603282.1"/>
    </source>
</evidence>
<sequence>MGKVGNVRDHRYPVQPMSATTAIPCNRQYPQPPLSHATNVRDHHYLVQSAMSTTTAIPCNQCPRPPVSHAIEYLVPMNSHMVLYNSAF</sequence>
<evidence type="ECO:0000313" key="2">
    <source>
        <dbReference type="Proteomes" id="UP000447434"/>
    </source>
</evidence>
<protein>
    <submittedName>
        <fullName evidence="1">Uncharacterized protein</fullName>
    </submittedName>
</protein>
<organism evidence="1 2">
    <name type="scientific">Lupinus albus</name>
    <name type="common">White lupine</name>
    <name type="synonym">Lupinus termis</name>
    <dbReference type="NCBI Taxonomy" id="3870"/>
    <lineage>
        <taxon>Eukaryota</taxon>
        <taxon>Viridiplantae</taxon>
        <taxon>Streptophyta</taxon>
        <taxon>Embryophyta</taxon>
        <taxon>Tracheophyta</taxon>
        <taxon>Spermatophyta</taxon>
        <taxon>Magnoliopsida</taxon>
        <taxon>eudicotyledons</taxon>
        <taxon>Gunneridae</taxon>
        <taxon>Pentapetalae</taxon>
        <taxon>rosids</taxon>
        <taxon>fabids</taxon>
        <taxon>Fabales</taxon>
        <taxon>Fabaceae</taxon>
        <taxon>Papilionoideae</taxon>
        <taxon>50 kb inversion clade</taxon>
        <taxon>genistoids sensu lato</taxon>
        <taxon>core genistoids</taxon>
        <taxon>Genisteae</taxon>
        <taxon>Lupinus</taxon>
    </lineage>
</organism>
<reference evidence="2" key="1">
    <citation type="journal article" date="2020" name="Nat. Commun.">
        <title>Genome sequence of the cluster root forming white lupin.</title>
        <authorList>
            <person name="Hufnagel B."/>
            <person name="Marques A."/>
            <person name="Soriano A."/>
            <person name="Marques L."/>
            <person name="Divol F."/>
            <person name="Doumas P."/>
            <person name="Sallet E."/>
            <person name="Mancinotti D."/>
            <person name="Carrere S."/>
            <person name="Marande W."/>
            <person name="Arribat S."/>
            <person name="Keller J."/>
            <person name="Huneau C."/>
            <person name="Blein T."/>
            <person name="Aime D."/>
            <person name="Laguerre M."/>
            <person name="Taylor J."/>
            <person name="Schubert V."/>
            <person name="Nelson M."/>
            <person name="Geu-Flores F."/>
            <person name="Crespi M."/>
            <person name="Gallardo-Guerrero K."/>
            <person name="Delaux P.-M."/>
            <person name="Salse J."/>
            <person name="Berges H."/>
            <person name="Guyot R."/>
            <person name="Gouzy J."/>
            <person name="Peret B."/>
        </authorList>
    </citation>
    <scope>NUCLEOTIDE SEQUENCE [LARGE SCALE GENOMIC DNA]</scope>
    <source>
        <strain evidence="2">cv. Amiga</strain>
    </source>
</reference>
<comment type="caution">
    <text evidence="1">The sequence shown here is derived from an EMBL/GenBank/DDBJ whole genome shotgun (WGS) entry which is preliminary data.</text>
</comment>
<gene>
    <name evidence="1" type="ORF">Lalb_Chr12g0208871</name>
</gene>
<dbReference type="AlphaFoldDB" id="A0A6A4PP60"/>
<dbReference type="EMBL" id="WOCE01000012">
    <property type="protein sequence ID" value="KAE9603282.1"/>
    <property type="molecule type" value="Genomic_DNA"/>
</dbReference>
<proteinExistence type="predicted"/>
<keyword evidence="2" id="KW-1185">Reference proteome</keyword>
<accession>A0A6A4PP60</accession>